<dbReference type="EMBL" id="HBFS01001672">
    <property type="protein sequence ID" value="CAD8907960.1"/>
    <property type="molecule type" value="Transcribed_RNA"/>
</dbReference>
<feature type="domain" description="Exoribonuclease phosphorolytic" evidence="6">
    <location>
        <begin position="21"/>
        <end position="150"/>
    </location>
</feature>
<evidence type="ECO:0000256" key="3">
    <source>
        <dbReference type="ARBA" id="ARBA00006678"/>
    </source>
</evidence>
<dbReference type="InterPro" id="IPR027408">
    <property type="entry name" value="PNPase/RNase_PH_dom_sf"/>
</dbReference>
<dbReference type="PANTHER" id="PTHR11953:SF0">
    <property type="entry name" value="EXOSOME COMPLEX COMPONENT RRP41"/>
    <property type="match status" value="1"/>
</dbReference>
<comment type="similarity">
    <text evidence="3">Belongs to the RNase PH family.</text>
</comment>
<dbReference type="GO" id="GO:0000176">
    <property type="term" value="C:nuclear exosome (RNase complex)"/>
    <property type="evidence" value="ECO:0007669"/>
    <property type="project" value="TreeGrafter"/>
</dbReference>
<reference evidence="8" key="1">
    <citation type="submission" date="2021-01" db="EMBL/GenBank/DDBJ databases">
        <authorList>
            <person name="Corre E."/>
            <person name="Pelletier E."/>
            <person name="Niang G."/>
            <person name="Scheremetjew M."/>
            <person name="Finn R."/>
            <person name="Kale V."/>
            <person name="Holt S."/>
            <person name="Cochrane G."/>
            <person name="Meng A."/>
            <person name="Brown T."/>
            <person name="Cohen L."/>
        </authorList>
    </citation>
    <scope>NUCLEOTIDE SEQUENCE</scope>
    <source>
        <strain evidence="8">Ms1</strain>
    </source>
</reference>
<dbReference type="InterPro" id="IPR001247">
    <property type="entry name" value="ExoRNase_PH_dom1"/>
</dbReference>
<dbReference type="GO" id="GO:0034475">
    <property type="term" value="P:U4 snRNA 3'-end processing"/>
    <property type="evidence" value="ECO:0007669"/>
    <property type="project" value="TreeGrafter"/>
</dbReference>
<evidence type="ECO:0000259" key="7">
    <source>
        <dbReference type="Pfam" id="PF03725"/>
    </source>
</evidence>
<evidence type="ECO:0000256" key="2">
    <source>
        <dbReference type="ARBA" id="ARBA00004604"/>
    </source>
</evidence>
<evidence type="ECO:0000256" key="5">
    <source>
        <dbReference type="ARBA" id="ARBA00022835"/>
    </source>
</evidence>
<dbReference type="AlphaFoldDB" id="A0A7S1G3R3"/>
<dbReference type="GO" id="GO:0003723">
    <property type="term" value="F:RNA binding"/>
    <property type="evidence" value="ECO:0007669"/>
    <property type="project" value="TreeGrafter"/>
</dbReference>
<dbReference type="InterPro" id="IPR020568">
    <property type="entry name" value="Ribosomal_Su5_D2-typ_SF"/>
</dbReference>
<comment type="subcellular location">
    <subcellularLocation>
        <location evidence="1">Cytoplasm</location>
    </subcellularLocation>
    <subcellularLocation>
        <location evidence="2">Nucleus</location>
        <location evidence="2">Nucleolus</location>
    </subcellularLocation>
</comment>
<dbReference type="InterPro" id="IPR036345">
    <property type="entry name" value="ExoRNase_PH_dom2_sf"/>
</dbReference>
<dbReference type="PANTHER" id="PTHR11953">
    <property type="entry name" value="EXOSOME COMPLEX COMPONENT"/>
    <property type="match status" value="1"/>
</dbReference>
<dbReference type="GO" id="GO:0005730">
    <property type="term" value="C:nucleolus"/>
    <property type="evidence" value="ECO:0007669"/>
    <property type="project" value="UniProtKB-SubCell"/>
</dbReference>
<accession>A0A7S1G3R3</accession>
<keyword evidence="4" id="KW-0963">Cytoplasm</keyword>
<dbReference type="CDD" id="cd11370">
    <property type="entry name" value="RNase_PH_RRP41"/>
    <property type="match status" value="1"/>
</dbReference>
<protein>
    <submittedName>
        <fullName evidence="8">Uncharacterized protein</fullName>
    </submittedName>
</protein>
<dbReference type="SUPFAM" id="SSF55666">
    <property type="entry name" value="Ribonuclease PH domain 2-like"/>
    <property type="match status" value="1"/>
</dbReference>
<sequence length="247" mass="26796">MPRVEFVSLAGLRVDGRRPAEVRKLRCRMGLFGRADGSAYLEQGNTKAVAVVYGPKQITRRADALHDRASVNCEFSTAPFAGSERKKVRASDRRAAEASLMLKQTFEGVIQRHLYPRSQIDIFVQVLQADGGERAAAINVATLALIDAGIAMDDFVVACTAGFLDDTALLDLNSVETGPGGPRVEVAMVPQTGKLTAVQMESRLPVDHFEAVLELALSGCRHIFDVLQAAVREHTLKRLDTRGVLPG</sequence>
<evidence type="ECO:0000256" key="1">
    <source>
        <dbReference type="ARBA" id="ARBA00004496"/>
    </source>
</evidence>
<dbReference type="Pfam" id="PF03725">
    <property type="entry name" value="RNase_PH_C"/>
    <property type="match status" value="1"/>
</dbReference>
<evidence type="ECO:0000259" key="6">
    <source>
        <dbReference type="Pfam" id="PF01138"/>
    </source>
</evidence>
<gene>
    <name evidence="8" type="ORF">BSP0115_LOCUS1157</name>
</gene>
<dbReference type="InterPro" id="IPR015847">
    <property type="entry name" value="ExoRNase_PH_dom2"/>
</dbReference>
<dbReference type="GO" id="GO:0000177">
    <property type="term" value="C:cytoplasmic exosome (RNase complex)"/>
    <property type="evidence" value="ECO:0007669"/>
    <property type="project" value="TreeGrafter"/>
</dbReference>
<feature type="domain" description="Exoribonuclease phosphorolytic" evidence="7">
    <location>
        <begin position="154"/>
        <end position="218"/>
    </location>
</feature>
<evidence type="ECO:0000256" key="4">
    <source>
        <dbReference type="ARBA" id="ARBA00022490"/>
    </source>
</evidence>
<dbReference type="GO" id="GO:0016075">
    <property type="term" value="P:rRNA catabolic process"/>
    <property type="evidence" value="ECO:0007669"/>
    <property type="project" value="TreeGrafter"/>
</dbReference>
<keyword evidence="5" id="KW-0271">Exosome</keyword>
<dbReference type="Gene3D" id="3.30.230.70">
    <property type="entry name" value="GHMP Kinase, N-terminal domain"/>
    <property type="match status" value="1"/>
</dbReference>
<proteinExistence type="inferred from homology"/>
<dbReference type="FunFam" id="3.30.230.70:FF:000004">
    <property type="entry name" value="Exosome complex component Rrp41"/>
    <property type="match status" value="1"/>
</dbReference>
<dbReference type="SUPFAM" id="SSF54211">
    <property type="entry name" value="Ribosomal protein S5 domain 2-like"/>
    <property type="match status" value="1"/>
</dbReference>
<dbReference type="GO" id="GO:0071051">
    <property type="term" value="P:poly(A)-dependent snoRNA 3'-end processing"/>
    <property type="evidence" value="ECO:0007669"/>
    <property type="project" value="TreeGrafter"/>
</dbReference>
<dbReference type="InterPro" id="IPR050080">
    <property type="entry name" value="RNase_PH"/>
</dbReference>
<dbReference type="GO" id="GO:0071028">
    <property type="term" value="P:nuclear mRNA surveillance"/>
    <property type="evidence" value="ECO:0007669"/>
    <property type="project" value="TreeGrafter"/>
</dbReference>
<dbReference type="Pfam" id="PF01138">
    <property type="entry name" value="RNase_PH"/>
    <property type="match status" value="1"/>
</dbReference>
<evidence type="ECO:0000313" key="8">
    <source>
        <dbReference type="EMBL" id="CAD8907960.1"/>
    </source>
</evidence>
<organism evidence="8">
    <name type="scientific">Bicosoecida sp. CB-2014</name>
    <dbReference type="NCBI Taxonomy" id="1486930"/>
    <lineage>
        <taxon>Eukaryota</taxon>
        <taxon>Sar</taxon>
        <taxon>Stramenopiles</taxon>
        <taxon>Bigyra</taxon>
        <taxon>Opalozoa</taxon>
        <taxon>Bicosoecida</taxon>
    </lineage>
</organism>
<name>A0A7S1G3R3_9STRA</name>